<keyword evidence="12" id="KW-1185">Reference proteome</keyword>
<dbReference type="GO" id="GO:0003677">
    <property type="term" value="F:DNA binding"/>
    <property type="evidence" value="ECO:0007669"/>
    <property type="project" value="UniProtKB-KW"/>
</dbReference>
<keyword evidence="8" id="KW-0539">Nucleus</keyword>
<evidence type="ECO:0000256" key="3">
    <source>
        <dbReference type="ARBA" id="ARBA00022771"/>
    </source>
</evidence>
<dbReference type="InterPro" id="IPR052035">
    <property type="entry name" value="ZnF_BED_domain_contain"/>
</dbReference>
<keyword evidence="5" id="KW-0805">Transcription regulation</keyword>
<evidence type="ECO:0000256" key="4">
    <source>
        <dbReference type="ARBA" id="ARBA00022833"/>
    </source>
</evidence>
<feature type="compositionally biased region" description="Low complexity" evidence="10">
    <location>
        <begin position="125"/>
        <end position="137"/>
    </location>
</feature>
<dbReference type="GO" id="GO:0046983">
    <property type="term" value="F:protein dimerization activity"/>
    <property type="evidence" value="ECO:0007669"/>
    <property type="project" value="InterPro"/>
</dbReference>
<dbReference type="OrthoDB" id="6620210at2759"/>
<keyword evidence="7" id="KW-0804">Transcription</keyword>
<proteinExistence type="predicted"/>
<evidence type="ECO:0000256" key="6">
    <source>
        <dbReference type="ARBA" id="ARBA00023125"/>
    </source>
</evidence>
<dbReference type="PANTHER" id="PTHR46481">
    <property type="entry name" value="ZINC FINGER BED DOMAIN-CONTAINING PROTEIN 4"/>
    <property type="match status" value="1"/>
</dbReference>
<evidence type="ECO:0000256" key="8">
    <source>
        <dbReference type="ARBA" id="ARBA00023242"/>
    </source>
</evidence>
<dbReference type="SUPFAM" id="SSF53098">
    <property type="entry name" value="Ribonuclease H-like"/>
    <property type="match status" value="1"/>
</dbReference>
<sequence length="684" mass="76954">MPAKKSDVWNFFKRKGNGICQCNLCGKCYRCGGGTTNLKNHLTHKHPGVAKDLNNNKSSNSSLSLDKFNTKKQRLDTCDVPDSEAVPSGLSTVDSSCSTESVRSDFDDNGEITQSVDYKTDTDRPLSTSSSTSSRTPAKVYAQPTIMKIIKNQKSYEVGGTKESAITQSLIFMICKDNLPLGCTEKEGLNFFLKTTVPLYKPPSRRKITSLMEQKYFSLHALVSSHLTKVKRISITTDIATVMNSTRSFIVLTAHYIDDATTSMETFCLGVKNLTPHHTAENISSDLTEMIDSWNISKNNIVSATTDNAANIVAAVGLLLDNKRHIPCFSHNLNLVVTKALGAVPDLVEIIEKVKRIVAYFKHSNIAQDDLRNEQEREGKCNGTFLYLKQEVPTRWNSTFYCLERFLLLSRHIGRILLMGTHKRAPSMVTANELSILEECLQLLRPFELATKDISGEKYVSSSLVIPLTNCIKVSLERISVTSIICQQLKHELKNQHEKRLLPQEKNILLGISTLLDPRFKKIHFHSPLTLTNVINRAKIEIRDEQIQKDPSLEQTETQGYDSSDTTEYDIKNIWMVHDEVASSQRTDDEDPGSIPKELKLYLDQPTLPRKCCPIRYWVENKNAFPKTSQIALKYLTSLGASVSSERVVSFLNYVVSDSRSRLTPSHTNQLVFLGSLDPKYWNI</sequence>
<dbReference type="InterPro" id="IPR036236">
    <property type="entry name" value="Znf_C2H2_sf"/>
</dbReference>
<feature type="compositionally biased region" description="Polar residues" evidence="10">
    <location>
        <begin position="553"/>
        <end position="565"/>
    </location>
</feature>
<dbReference type="Proteomes" id="UP000504635">
    <property type="component" value="Unplaced"/>
</dbReference>
<dbReference type="InterPro" id="IPR012337">
    <property type="entry name" value="RNaseH-like_sf"/>
</dbReference>
<dbReference type="PROSITE" id="PS50808">
    <property type="entry name" value="ZF_BED"/>
    <property type="match status" value="1"/>
</dbReference>
<feature type="region of interest" description="Disordered" evidence="10">
    <location>
        <begin position="78"/>
        <end position="139"/>
    </location>
</feature>
<feature type="region of interest" description="Disordered" evidence="10">
    <location>
        <begin position="546"/>
        <end position="565"/>
    </location>
</feature>
<dbReference type="InterPro" id="IPR008906">
    <property type="entry name" value="HATC_C_dom"/>
</dbReference>
<organism evidence="12 13">
    <name type="scientific">Sitophilus oryzae</name>
    <name type="common">Rice weevil</name>
    <name type="synonym">Curculio oryzae</name>
    <dbReference type="NCBI Taxonomy" id="7048"/>
    <lineage>
        <taxon>Eukaryota</taxon>
        <taxon>Metazoa</taxon>
        <taxon>Ecdysozoa</taxon>
        <taxon>Arthropoda</taxon>
        <taxon>Hexapoda</taxon>
        <taxon>Insecta</taxon>
        <taxon>Pterygota</taxon>
        <taxon>Neoptera</taxon>
        <taxon>Endopterygota</taxon>
        <taxon>Coleoptera</taxon>
        <taxon>Polyphaga</taxon>
        <taxon>Cucujiformia</taxon>
        <taxon>Curculionidae</taxon>
        <taxon>Dryophthorinae</taxon>
        <taxon>Sitophilus</taxon>
    </lineage>
</organism>
<keyword evidence="6" id="KW-0238">DNA-binding</keyword>
<dbReference type="AlphaFoldDB" id="A0A6J2XQM4"/>
<dbReference type="PANTHER" id="PTHR46481:SF10">
    <property type="entry name" value="ZINC FINGER BED DOMAIN-CONTAINING PROTEIN 39"/>
    <property type="match status" value="1"/>
</dbReference>
<dbReference type="KEGG" id="soy:115880153"/>
<dbReference type="GO" id="GO:0009791">
    <property type="term" value="P:post-embryonic development"/>
    <property type="evidence" value="ECO:0007669"/>
    <property type="project" value="UniProtKB-ARBA"/>
</dbReference>
<evidence type="ECO:0000313" key="12">
    <source>
        <dbReference type="Proteomes" id="UP000504635"/>
    </source>
</evidence>
<dbReference type="GeneID" id="115880153"/>
<evidence type="ECO:0000256" key="9">
    <source>
        <dbReference type="PROSITE-ProRule" id="PRU00027"/>
    </source>
</evidence>
<name>A0A6J2XQM4_SITOR</name>
<feature type="domain" description="BED-type" evidence="11">
    <location>
        <begin position="3"/>
        <end position="53"/>
    </location>
</feature>
<evidence type="ECO:0000256" key="7">
    <source>
        <dbReference type="ARBA" id="ARBA00023163"/>
    </source>
</evidence>
<dbReference type="FunCoup" id="A0A6J2XQM4">
    <property type="interactions" value="26"/>
</dbReference>
<keyword evidence="4" id="KW-0862">Zinc</keyword>
<evidence type="ECO:0000256" key="1">
    <source>
        <dbReference type="ARBA" id="ARBA00004123"/>
    </source>
</evidence>
<dbReference type="GO" id="GO:0005634">
    <property type="term" value="C:nucleus"/>
    <property type="evidence" value="ECO:0007669"/>
    <property type="project" value="UniProtKB-SubCell"/>
</dbReference>
<evidence type="ECO:0000256" key="10">
    <source>
        <dbReference type="SAM" id="MobiDB-lite"/>
    </source>
</evidence>
<evidence type="ECO:0000313" key="13">
    <source>
        <dbReference type="RefSeq" id="XP_030753145.1"/>
    </source>
</evidence>
<keyword evidence="2" id="KW-0479">Metal-binding</keyword>
<protein>
    <submittedName>
        <fullName evidence="13">Zinc finger BED domain-containing protein 4-like</fullName>
    </submittedName>
</protein>
<gene>
    <name evidence="13" type="primary">LOC115880153</name>
</gene>
<keyword evidence="3 9" id="KW-0863">Zinc-finger</keyword>
<comment type="subcellular location">
    <subcellularLocation>
        <location evidence="1">Nucleus</location>
    </subcellularLocation>
</comment>
<dbReference type="RefSeq" id="XP_030753145.1">
    <property type="nucleotide sequence ID" value="XM_030897285.1"/>
</dbReference>
<accession>A0A6J2XQM4</accession>
<dbReference type="SMART" id="SM00614">
    <property type="entry name" value="ZnF_BED"/>
    <property type="match status" value="1"/>
</dbReference>
<dbReference type="SUPFAM" id="SSF57667">
    <property type="entry name" value="beta-beta-alpha zinc fingers"/>
    <property type="match status" value="1"/>
</dbReference>
<dbReference type="Pfam" id="PF02892">
    <property type="entry name" value="zf-BED"/>
    <property type="match status" value="1"/>
</dbReference>
<feature type="compositionally biased region" description="Polar residues" evidence="10">
    <location>
        <begin position="89"/>
        <end position="101"/>
    </location>
</feature>
<dbReference type="Pfam" id="PF05699">
    <property type="entry name" value="Dimer_Tnp_hAT"/>
    <property type="match status" value="1"/>
</dbReference>
<evidence type="ECO:0000256" key="2">
    <source>
        <dbReference type="ARBA" id="ARBA00022723"/>
    </source>
</evidence>
<dbReference type="InterPro" id="IPR003656">
    <property type="entry name" value="Znf_BED"/>
</dbReference>
<evidence type="ECO:0000259" key="11">
    <source>
        <dbReference type="PROSITE" id="PS50808"/>
    </source>
</evidence>
<dbReference type="GO" id="GO:0008270">
    <property type="term" value="F:zinc ion binding"/>
    <property type="evidence" value="ECO:0007669"/>
    <property type="project" value="UniProtKB-KW"/>
</dbReference>
<evidence type="ECO:0000256" key="5">
    <source>
        <dbReference type="ARBA" id="ARBA00023015"/>
    </source>
</evidence>
<reference evidence="13" key="1">
    <citation type="submission" date="2025-08" db="UniProtKB">
        <authorList>
            <consortium name="RefSeq"/>
        </authorList>
    </citation>
    <scope>IDENTIFICATION</scope>
    <source>
        <tissue evidence="13">Gonads</tissue>
    </source>
</reference>
<dbReference type="InParanoid" id="A0A6J2XQM4"/>